<name>A0A8E0VHE1_9TREM</name>
<comment type="caution">
    <text evidence="1">The sequence shown here is derived from an EMBL/GenBank/DDBJ whole genome shotgun (WGS) entry which is preliminary data.</text>
</comment>
<protein>
    <submittedName>
        <fullName evidence="1">Uncharacterized protein</fullName>
    </submittedName>
</protein>
<organism evidence="1 2">
    <name type="scientific">Fasciolopsis buskii</name>
    <dbReference type="NCBI Taxonomy" id="27845"/>
    <lineage>
        <taxon>Eukaryota</taxon>
        <taxon>Metazoa</taxon>
        <taxon>Spiralia</taxon>
        <taxon>Lophotrochozoa</taxon>
        <taxon>Platyhelminthes</taxon>
        <taxon>Trematoda</taxon>
        <taxon>Digenea</taxon>
        <taxon>Plagiorchiida</taxon>
        <taxon>Echinostomata</taxon>
        <taxon>Echinostomatoidea</taxon>
        <taxon>Fasciolidae</taxon>
        <taxon>Fasciolopsis</taxon>
    </lineage>
</organism>
<dbReference type="Proteomes" id="UP000728185">
    <property type="component" value="Unassembled WGS sequence"/>
</dbReference>
<reference evidence="1" key="1">
    <citation type="submission" date="2019-05" db="EMBL/GenBank/DDBJ databases">
        <title>Annotation for the trematode Fasciolopsis buski.</title>
        <authorList>
            <person name="Choi Y.-J."/>
        </authorList>
    </citation>
    <scope>NUCLEOTIDE SEQUENCE</scope>
    <source>
        <strain evidence="1">HT</strain>
        <tissue evidence="1">Whole worm</tissue>
    </source>
</reference>
<gene>
    <name evidence="1" type="ORF">FBUS_11773</name>
</gene>
<accession>A0A8E0VHE1</accession>
<proteinExistence type="predicted"/>
<dbReference type="EMBL" id="LUCM01008568">
    <property type="protein sequence ID" value="KAA0188193.1"/>
    <property type="molecule type" value="Genomic_DNA"/>
</dbReference>
<evidence type="ECO:0000313" key="1">
    <source>
        <dbReference type="EMBL" id="KAA0188193.1"/>
    </source>
</evidence>
<dbReference type="OrthoDB" id="6254141at2759"/>
<keyword evidence="2" id="KW-1185">Reference proteome</keyword>
<evidence type="ECO:0000313" key="2">
    <source>
        <dbReference type="Proteomes" id="UP000728185"/>
    </source>
</evidence>
<sequence>MPTLFSLPSELNGEGKNRAKIDLLPLDSVDIPRRITSSKNSESSVVSSSHFSSRFMRIIKNYYVHHRMNKIRVKLARRCLGKMTKSESSRIRATSCFVAVEPLQSISVKDARFVVKPCSIRCDPHSAISVTEDDSEEQLQPEMYQLGPCAIDLPFLPLPLSDYIHPKPSLIYDQWEL</sequence>
<dbReference type="AlphaFoldDB" id="A0A8E0VHE1"/>